<protein>
    <submittedName>
        <fullName evidence="1">Uncharacterized protein</fullName>
    </submittedName>
</protein>
<reference evidence="1 2" key="1">
    <citation type="journal article" date="2013" name="Appl. Environ. Microbiol.">
        <title>Narrow Host-Range Bacteriophages that Infect Rhizobium etli associate with Distinct Genomic Types.</title>
        <authorList>
            <person name="Santamaria R.I."/>
            <person name="Bustos P."/>
            <person name="Sepulveda-Robles O."/>
            <person name="Lozano L."/>
            <person name="Rodriguez C."/>
            <person name="Fernandez J.L."/>
            <person name="Juarez S."/>
            <person name="Kameyama L."/>
            <person name="Guarneros G."/>
            <person name="Davila G."/>
            <person name="Gonzalez V."/>
        </authorList>
    </citation>
    <scope>NUCLEOTIDE SEQUENCE [LARGE SCALE GENOMIC DNA]</scope>
</reference>
<evidence type="ECO:0000313" key="1">
    <source>
        <dbReference type="EMBL" id="AGC35843.1"/>
    </source>
</evidence>
<proteinExistence type="predicted"/>
<dbReference type="GeneID" id="24599012"/>
<dbReference type="EMBL" id="JX483878">
    <property type="protein sequence ID" value="AGC35843.1"/>
    <property type="molecule type" value="Genomic_DNA"/>
</dbReference>
<dbReference type="KEGG" id="vg:24599012"/>
<name>L7TJX5_9CAUD</name>
<organism evidence="1 2">
    <name type="scientific">Rhizobium phage RHEph06</name>
    <dbReference type="NCBI Taxonomy" id="1220714"/>
    <lineage>
        <taxon>Viruses</taxon>
        <taxon>Duplodnaviria</taxon>
        <taxon>Heunggongvirae</taxon>
        <taxon>Uroviricota</taxon>
        <taxon>Caudoviricetes</taxon>
        <taxon>Kleczkowskavirus</taxon>
        <taxon>Kleczkowskavirus RHEph4</taxon>
    </lineage>
</organism>
<accession>L7TJX5</accession>
<gene>
    <name evidence="1" type="ORF">RHEph06_gp001</name>
</gene>
<dbReference type="Proteomes" id="UP000011148">
    <property type="component" value="Segment"/>
</dbReference>
<sequence>MRILLSSDKIICIETRNTAMFNFAYFIDGNRAGTVKAENKAQALELARKDAERKGLDASKVSLDRN</sequence>
<evidence type="ECO:0000313" key="2">
    <source>
        <dbReference type="Proteomes" id="UP000011148"/>
    </source>
</evidence>
<dbReference type="RefSeq" id="YP_009145860.1">
    <property type="nucleotide sequence ID" value="NC_027296.1"/>
</dbReference>